<comment type="caution">
    <text evidence="2">The sequence shown here is derived from an EMBL/GenBank/DDBJ whole genome shotgun (WGS) entry which is preliminary data.</text>
</comment>
<keyword evidence="3" id="KW-1185">Reference proteome</keyword>
<proteinExistence type="predicted"/>
<protein>
    <submittedName>
        <fullName evidence="2">Uncharacterized protein</fullName>
    </submittedName>
</protein>
<evidence type="ECO:0000313" key="3">
    <source>
        <dbReference type="Proteomes" id="UP000708576"/>
    </source>
</evidence>
<dbReference type="Proteomes" id="UP000708576">
    <property type="component" value="Unassembled WGS sequence"/>
</dbReference>
<evidence type="ECO:0000313" key="2">
    <source>
        <dbReference type="EMBL" id="MBS2098632.1"/>
    </source>
</evidence>
<feature type="chain" id="PRO_5045246041" evidence="1">
    <location>
        <begin position="22"/>
        <end position="209"/>
    </location>
</feature>
<name>A0ABS5JUQ4_9BACT</name>
<keyword evidence="1" id="KW-0732">Signal</keyword>
<organism evidence="2 3">
    <name type="scientific">Carboxylicivirga linearis</name>
    <dbReference type="NCBI Taxonomy" id="1628157"/>
    <lineage>
        <taxon>Bacteria</taxon>
        <taxon>Pseudomonadati</taxon>
        <taxon>Bacteroidota</taxon>
        <taxon>Bacteroidia</taxon>
        <taxon>Marinilabiliales</taxon>
        <taxon>Marinilabiliaceae</taxon>
        <taxon>Carboxylicivirga</taxon>
    </lineage>
</organism>
<accession>A0ABS5JUQ4</accession>
<evidence type="ECO:0000256" key="1">
    <source>
        <dbReference type="SAM" id="SignalP"/>
    </source>
</evidence>
<feature type="signal peptide" evidence="1">
    <location>
        <begin position="1"/>
        <end position="21"/>
    </location>
</feature>
<dbReference type="EMBL" id="JAGUCO010000005">
    <property type="protein sequence ID" value="MBS2098632.1"/>
    <property type="molecule type" value="Genomic_DNA"/>
</dbReference>
<gene>
    <name evidence="2" type="ORF">KEM10_10110</name>
</gene>
<reference evidence="2 3" key="1">
    <citation type="journal article" date="2015" name="Int. J. Syst. Evol. Microbiol.">
        <title>Carboxylicivirga linearis sp. nov., isolated from a sea cucumber culture pond.</title>
        <authorList>
            <person name="Wang F.Q."/>
            <person name="Zhou Y.X."/>
            <person name="Lin X.Z."/>
            <person name="Chen G.J."/>
            <person name="Du Z.J."/>
        </authorList>
    </citation>
    <scope>NUCLEOTIDE SEQUENCE [LARGE SCALE GENOMIC DNA]</scope>
    <source>
        <strain evidence="2 3">FB218</strain>
    </source>
</reference>
<dbReference type="PROSITE" id="PS51257">
    <property type="entry name" value="PROKAR_LIPOPROTEIN"/>
    <property type="match status" value="1"/>
</dbReference>
<sequence length="209" mass="24005">MKLTFLILTLALLLASCAVEHKVIPELSIGNIDTYQFNETDSLYYGYFKDLLKESCNKRLQRWAKRKHYTFVGFKVTNASLEFTKGYQLKYYYKGQKITPVRNQWVAHKARQKSKASGWLALPFTLIEKAIWPPEEVYDEYGFSQNDESTISSQIAEDDNKVRKQANKDLAEDLVSHEISDKVLHTGVPVYGIMVLEGDIDLAQLEIGK</sequence>